<sequence length="547" mass="63487">MTEKKITITRNSKVGALDAETDTDFLDKCFVDKGDLEQLLDVENPRAIILGRTGSGKSALIHKIETSVSSCMRLDPNDVSIRFLEYSDIIRFFDALNIKLDLFYRLLWRHLLVVEILKLRYEIRNEEEGKRFIEGVFSWLRKDKARKKSIEYFNEWGDKFWLNTDEHMKEITSRLEKETRATIGFEYSGVGLNTEGIKNLTEQERVEIKQRASQVVSGLQIKKLNEVLDLLGEYAFDDPQKKFYILIDHLDENWANTSTRCRFIRALIEEIKTFRKIKTVKIIAALRKDLLELVYDQTRDSGFQEEKYEAYMLELKWSTAELKKMISLRVNEVFKSQYTKDSIELDMIFPKEKKGGGQLAIDFMLERTLYRPRDILQFVNETFNLVPEGQCVSWRILSAADAQYSLKRLKSLQEEWGEMYPSFEHTVELIRGVQPKFTKSAISSERLSDIAFLISDMSLADPCCSAVLSYMEGKGTRESDVIYTILQSLYRIGVIGVKLSSLDTFSWSHIDQASVSKGDIKRASHFKVHKMLHRALDIDASTPKFQY</sequence>
<dbReference type="InterPro" id="IPR059206">
    <property type="entry name" value="Sll1717-like"/>
</dbReference>
<gene>
    <name evidence="1" type="ORF">FM042_08075</name>
</gene>
<dbReference type="Proteomes" id="UP000320359">
    <property type="component" value="Unassembled WGS sequence"/>
</dbReference>
<reference evidence="1 2" key="1">
    <citation type="submission" date="2019-07" db="EMBL/GenBank/DDBJ databases">
        <authorList>
            <person name="Yang M."/>
            <person name="Zhao D."/>
            <person name="Xiang H."/>
        </authorList>
    </citation>
    <scope>NUCLEOTIDE SEQUENCE [LARGE SCALE GENOMIC DNA]</scope>
    <source>
        <strain evidence="1 2">IM1326</strain>
    </source>
</reference>
<keyword evidence="2" id="KW-1185">Reference proteome</keyword>
<dbReference type="AlphaFoldDB" id="A0A552X1K9"/>
<dbReference type="EMBL" id="VJWL01000002">
    <property type="protein sequence ID" value="TRW48930.1"/>
    <property type="molecule type" value="Genomic_DNA"/>
</dbReference>
<name>A0A552X1K9_9GAMM</name>
<dbReference type="RefSeq" id="WP_143235915.1">
    <property type="nucleotide sequence ID" value="NZ_VJWL01000002.1"/>
</dbReference>
<dbReference type="InterPro" id="IPR027417">
    <property type="entry name" value="P-loop_NTPase"/>
</dbReference>
<organism evidence="1 2">
    <name type="scientific">Aliidiomarina halalkaliphila</name>
    <dbReference type="NCBI Taxonomy" id="2593535"/>
    <lineage>
        <taxon>Bacteria</taxon>
        <taxon>Pseudomonadati</taxon>
        <taxon>Pseudomonadota</taxon>
        <taxon>Gammaproteobacteria</taxon>
        <taxon>Alteromonadales</taxon>
        <taxon>Idiomarinaceae</taxon>
        <taxon>Aliidiomarina</taxon>
    </lineage>
</organism>
<proteinExistence type="predicted"/>
<comment type="caution">
    <text evidence="1">The sequence shown here is derived from an EMBL/GenBank/DDBJ whole genome shotgun (WGS) entry which is preliminary data.</text>
</comment>
<evidence type="ECO:0000313" key="2">
    <source>
        <dbReference type="Proteomes" id="UP000320359"/>
    </source>
</evidence>
<accession>A0A552X1K9</accession>
<dbReference type="SUPFAM" id="SSF52540">
    <property type="entry name" value="P-loop containing nucleoside triphosphate hydrolases"/>
    <property type="match status" value="1"/>
</dbReference>
<dbReference type="OrthoDB" id="9179688at2"/>
<dbReference type="NCBIfam" id="NF047389">
    <property type="entry name" value="ATPase_Sll1717"/>
    <property type="match status" value="1"/>
</dbReference>
<protein>
    <submittedName>
        <fullName evidence="1">DNA repair protein</fullName>
    </submittedName>
</protein>
<evidence type="ECO:0000313" key="1">
    <source>
        <dbReference type="EMBL" id="TRW48930.1"/>
    </source>
</evidence>